<name>A0A2M4DKK9_ANODA</name>
<reference evidence="2" key="1">
    <citation type="submission" date="2018-01" db="EMBL/GenBank/DDBJ databases">
        <title>An insight into the sialome of Amazonian anophelines.</title>
        <authorList>
            <person name="Ribeiro J.M."/>
            <person name="Scarpassa V."/>
            <person name="Calvo E."/>
        </authorList>
    </citation>
    <scope>NUCLEOTIDE SEQUENCE</scope>
</reference>
<evidence type="ECO:0000256" key="1">
    <source>
        <dbReference type="SAM" id="SignalP"/>
    </source>
</evidence>
<dbReference type="EMBL" id="GGFL01013903">
    <property type="protein sequence ID" value="MBW78081.1"/>
    <property type="molecule type" value="Transcribed_RNA"/>
</dbReference>
<keyword evidence="1" id="KW-0732">Signal</keyword>
<evidence type="ECO:0000313" key="2">
    <source>
        <dbReference type="EMBL" id="MBW78081.1"/>
    </source>
</evidence>
<proteinExistence type="predicted"/>
<protein>
    <submittedName>
        <fullName evidence="2">Putative secreted protein</fullName>
    </submittedName>
</protein>
<sequence>MLLGWMWLLLLTVTTAGLHRQRYTGCGSRCRRCCCCGRLMMRRKLTTGTGHTLTLALTSHSVHRALVRHLHLRVRIGCHPPGMLRWSVPIGHTLHLRHR</sequence>
<feature type="signal peptide" evidence="1">
    <location>
        <begin position="1"/>
        <end position="17"/>
    </location>
</feature>
<accession>A0A2M4DKK9</accession>
<dbReference type="AlphaFoldDB" id="A0A2M4DKK9"/>
<organism evidence="2">
    <name type="scientific">Anopheles darlingi</name>
    <name type="common">Mosquito</name>
    <dbReference type="NCBI Taxonomy" id="43151"/>
    <lineage>
        <taxon>Eukaryota</taxon>
        <taxon>Metazoa</taxon>
        <taxon>Ecdysozoa</taxon>
        <taxon>Arthropoda</taxon>
        <taxon>Hexapoda</taxon>
        <taxon>Insecta</taxon>
        <taxon>Pterygota</taxon>
        <taxon>Neoptera</taxon>
        <taxon>Endopterygota</taxon>
        <taxon>Diptera</taxon>
        <taxon>Nematocera</taxon>
        <taxon>Culicoidea</taxon>
        <taxon>Culicidae</taxon>
        <taxon>Anophelinae</taxon>
        <taxon>Anopheles</taxon>
    </lineage>
</organism>
<feature type="chain" id="PRO_5014811639" evidence="1">
    <location>
        <begin position="18"/>
        <end position="99"/>
    </location>
</feature>